<organism evidence="4 5">
    <name type="scientific">Chitinophaga arvensicola</name>
    <dbReference type="NCBI Taxonomy" id="29529"/>
    <lineage>
        <taxon>Bacteria</taxon>
        <taxon>Pseudomonadati</taxon>
        <taxon>Bacteroidota</taxon>
        <taxon>Chitinophagia</taxon>
        <taxon>Chitinophagales</taxon>
        <taxon>Chitinophagaceae</taxon>
        <taxon>Chitinophaga</taxon>
    </lineage>
</organism>
<keyword evidence="5" id="KW-1185">Reference proteome</keyword>
<dbReference type="InterPro" id="IPR000424">
    <property type="entry name" value="Primosome_PriB/ssb"/>
</dbReference>
<evidence type="ECO:0000313" key="4">
    <source>
        <dbReference type="EMBL" id="SEW16359.1"/>
    </source>
</evidence>
<dbReference type="STRING" id="29529.SAMN04488122_0903"/>
<evidence type="ECO:0000256" key="2">
    <source>
        <dbReference type="PROSITE-ProRule" id="PRU00252"/>
    </source>
</evidence>
<name>A0A1I0PPP8_9BACT</name>
<gene>
    <name evidence="4" type="ORF">SAMN04488122_0903</name>
</gene>
<dbReference type="Proteomes" id="UP000199310">
    <property type="component" value="Unassembled WGS sequence"/>
</dbReference>
<accession>A0A1I0PPP8</accession>
<protein>
    <submittedName>
        <fullName evidence="4">Single-strand binding protein family protein</fullName>
    </submittedName>
</protein>
<proteinExistence type="predicted"/>
<dbReference type="PROSITE" id="PS50935">
    <property type="entry name" value="SSB"/>
    <property type="match status" value="1"/>
</dbReference>
<dbReference type="AlphaFoldDB" id="A0A1I0PPP8"/>
<dbReference type="EMBL" id="FOJG01000001">
    <property type="protein sequence ID" value="SEW16359.1"/>
    <property type="molecule type" value="Genomic_DNA"/>
</dbReference>
<dbReference type="Pfam" id="PF00436">
    <property type="entry name" value="SSB"/>
    <property type="match status" value="1"/>
</dbReference>
<dbReference type="RefSeq" id="WP_089891118.1">
    <property type="nucleotide sequence ID" value="NZ_FOJG01000001.1"/>
</dbReference>
<dbReference type="GO" id="GO:0003697">
    <property type="term" value="F:single-stranded DNA binding"/>
    <property type="evidence" value="ECO:0007669"/>
    <property type="project" value="InterPro"/>
</dbReference>
<dbReference type="Gene3D" id="2.40.50.140">
    <property type="entry name" value="Nucleic acid-binding proteins"/>
    <property type="match status" value="1"/>
</dbReference>
<feature type="region of interest" description="Disordered" evidence="3">
    <location>
        <begin position="102"/>
        <end position="131"/>
    </location>
</feature>
<dbReference type="SUPFAM" id="SSF50249">
    <property type="entry name" value="Nucleic acid-binding proteins"/>
    <property type="match status" value="1"/>
</dbReference>
<evidence type="ECO:0000313" key="5">
    <source>
        <dbReference type="Proteomes" id="UP000199310"/>
    </source>
</evidence>
<evidence type="ECO:0000256" key="3">
    <source>
        <dbReference type="SAM" id="MobiDB-lite"/>
    </source>
</evidence>
<reference evidence="5" key="1">
    <citation type="submission" date="2016-10" db="EMBL/GenBank/DDBJ databases">
        <authorList>
            <person name="Varghese N."/>
            <person name="Submissions S."/>
        </authorList>
    </citation>
    <scope>NUCLEOTIDE SEQUENCE [LARGE SCALE GENOMIC DNA]</scope>
    <source>
        <strain evidence="5">DSM 3695</strain>
    </source>
</reference>
<dbReference type="InterPro" id="IPR012340">
    <property type="entry name" value="NA-bd_OB-fold"/>
</dbReference>
<sequence>MCTVTGTVTRNANVGETKTGLKIVNFTVAVEYPYYDKKEEKKKKRTAYWNCHYYRAEKVAEHILMGQVLEVVGFPYPDSFVKGNDELNSQLHLIVDTIKFHGAKPGKSKPVKKEQAGEQNVNEDQFADLPF</sequence>
<evidence type="ECO:0000256" key="1">
    <source>
        <dbReference type="ARBA" id="ARBA00023125"/>
    </source>
</evidence>
<keyword evidence="1 2" id="KW-0238">DNA-binding</keyword>